<dbReference type="PANTHER" id="PTHR31681">
    <property type="entry name" value="C2H2-LIKE ZINC FINGER PROTEIN"/>
    <property type="match status" value="1"/>
</dbReference>
<evidence type="ECO:0000313" key="3">
    <source>
        <dbReference type="Proteomes" id="UP000029120"/>
    </source>
</evidence>
<dbReference type="Proteomes" id="UP000029120">
    <property type="component" value="Chromosome 8"/>
</dbReference>
<evidence type="ECO:0000313" key="2">
    <source>
        <dbReference type="EMBL" id="KFK27075.1"/>
    </source>
</evidence>
<dbReference type="Gramene" id="KFK27075">
    <property type="protein sequence ID" value="KFK27075"/>
    <property type="gene ID" value="AALP_AA8G330900"/>
</dbReference>
<accession>A0A087GB23</accession>
<keyword evidence="3" id="KW-1185">Reference proteome</keyword>
<feature type="domain" description="KIB1-4 beta-propeller" evidence="1">
    <location>
        <begin position="77"/>
        <end position="335"/>
    </location>
</feature>
<sequence length="740" mass="82580">MSLLLSRLGKPTLVRRSSLLPLLLLSNGFSSSSTLQTPPCSIFCGEPCGEEDFRKLTIRKATQFGITELDKKVPMELINGMGTIGASHGWVATLKDDGILRLQDDLNPVALDTDPKRIPLPPLVTLPHCQTKIVTNVSMSTSSPEDEDCVVAVKFLGPQLSFCRPAQSNSEWTNIRIEPPCFHSSRVMFSQKEKRFRMPGSGGHIIASFHLCGEMTKPRIRKLQCTHLPELTKAKRELLDSCYTTEHLVESITTGETFLVKWYRKEGEIFDGIVKMRTQEVMVFKLGKEENAVYTQDIGDLNIFLSRSEPFCVPASSFPGMRPNYIHFSDFDEMGSGSVAEALAIKAAISAASILEMRELNVLSDSLTLITLLGTGENTFMSLLLSRLGKPTLVRRSSLLLLSNAFSSSSLRQTPPCTIMYASPCDEDPIKVTIWDATESWNTKFDKKVPVELMEEMGTIGASHGWVATLKDNGILRLQDDFNPAASKTDPKRIPLPPLITLPRCQTKVVTNVSMSTSSPEDEDCVVAVKFLGPQLSFCRPAQSNSEWTNIRIESGFYSSRVMFSNKHGMFRMPGSGGHLIGSWDLCKDITKPKLRRLRFQNIPELTKAKRELMDSCCKTEHLVESTTTGETFLVKWYRKAAIGSGSARMKTEALMVFRLDEEGNAVYTQDIGELIMFLSKSEPFCVRESSFPRLYPNIVELFDVDEYAIVNLDESSIISPSHDITFVAPYHIPPQNIDY</sequence>
<evidence type="ECO:0000259" key="1">
    <source>
        <dbReference type="Pfam" id="PF03478"/>
    </source>
</evidence>
<dbReference type="OrthoDB" id="642536at2759"/>
<gene>
    <name evidence="2" type="ordered locus">AALP_Aa8g330900</name>
</gene>
<dbReference type="InterPro" id="IPR005174">
    <property type="entry name" value="KIB1-4_b-propeller"/>
</dbReference>
<dbReference type="AlphaFoldDB" id="A0A087GB23"/>
<name>A0A087GB23_ARAAL</name>
<feature type="domain" description="KIB1-4 beta-propeller" evidence="1">
    <location>
        <begin position="451"/>
        <end position="704"/>
    </location>
</feature>
<protein>
    <recommendedName>
        <fullName evidence="1">KIB1-4 beta-propeller domain-containing protein</fullName>
    </recommendedName>
</protein>
<dbReference type="EMBL" id="CM002876">
    <property type="protein sequence ID" value="KFK27075.1"/>
    <property type="molecule type" value="Genomic_DNA"/>
</dbReference>
<proteinExistence type="predicted"/>
<reference evidence="3" key="1">
    <citation type="journal article" date="2015" name="Nat. Plants">
        <title>Genome expansion of Arabis alpina linked with retrotransposition and reduced symmetric DNA methylation.</title>
        <authorList>
            <person name="Willing E.M."/>
            <person name="Rawat V."/>
            <person name="Mandakova T."/>
            <person name="Maumus F."/>
            <person name="James G.V."/>
            <person name="Nordstroem K.J."/>
            <person name="Becker C."/>
            <person name="Warthmann N."/>
            <person name="Chica C."/>
            <person name="Szarzynska B."/>
            <person name="Zytnicki M."/>
            <person name="Albani M.C."/>
            <person name="Kiefer C."/>
            <person name="Bergonzi S."/>
            <person name="Castaings L."/>
            <person name="Mateos J.L."/>
            <person name="Berns M.C."/>
            <person name="Bujdoso N."/>
            <person name="Piofczyk T."/>
            <person name="de Lorenzo L."/>
            <person name="Barrero-Sicilia C."/>
            <person name="Mateos I."/>
            <person name="Piednoel M."/>
            <person name="Hagmann J."/>
            <person name="Chen-Min-Tao R."/>
            <person name="Iglesias-Fernandez R."/>
            <person name="Schuster S.C."/>
            <person name="Alonso-Blanco C."/>
            <person name="Roudier F."/>
            <person name="Carbonero P."/>
            <person name="Paz-Ares J."/>
            <person name="Davis S.J."/>
            <person name="Pecinka A."/>
            <person name="Quesneville H."/>
            <person name="Colot V."/>
            <person name="Lysak M.A."/>
            <person name="Weigel D."/>
            <person name="Coupland G."/>
            <person name="Schneeberger K."/>
        </authorList>
    </citation>
    <scope>NUCLEOTIDE SEQUENCE [LARGE SCALE GENOMIC DNA]</scope>
    <source>
        <strain evidence="3">cv. Pajares</strain>
    </source>
</reference>
<dbReference type="PANTHER" id="PTHR31681:SF54">
    <property type="entry name" value="DUF295 DOMAIN-CONTAINING PROTEIN-RELATED"/>
    <property type="match status" value="1"/>
</dbReference>
<dbReference type="Pfam" id="PF03478">
    <property type="entry name" value="Beta-prop_KIB1-4"/>
    <property type="match status" value="2"/>
</dbReference>
<organism evidence="2 3">
    <name type="scientific">Arabis alpina</name>
    <name type="common">Alpine rock-cress</name>
    <dbReference type="NCBI Taxonomy" id="50452"/>
    <lineage>
        <taxon>Eukaryota</taxon>
        <taxon>Viridiplantae</taxon>
        <taxon>Streptophyta</taxon>
        <taxon>Embryophyta</taxon>
        <taxon>Tracheophyta</taxon>
        <taxon>Spermatophyta</taxon>
        <taxon>Magnoliopsida</taxon>
        <taxon>eudicotyledons</taxon>
        <taxon>Gunneridae</taxon>
        <taxon>Pentapetalae</taxon>
        <taxon>rosids</taxon>
        <taxon>malvids</taxon>
        <taxon>Brassicales</taxon>
        <taxon>Brassicaceae</taxon>
        <taxon>Arabideae</taxon>
        <taxon>Arabis</taxon>
    </lineage>
</organism>